<comment type="similarity">
    <text evidence="1 3">Belongs to the short-chain dehydrogenases/reductases (SDR) family.</text>
</comment>
<reference evidence="5" key="1">
    <citation type="journal article" date="2019" name="Int. J. Syst. Evol. Microbiol.">
        <title>The Global Catalogue of Microorganisms (GCM) 10K type strain sequencing project: providing services to taxonomists for standard genome sequencing and annotation.</title>
        <authorList>
            <consortium name="The Broad Institute Genomics Platform"/>
            <consortium name="The Broad Institute Genome Sequencing Center for Infectious Disease"/>
            <person name="Wu L."/>
            <person name="Ma J."/>
        </authorList>
    </citation>
    <scope>NUCLEOTIDE SEQUENCE [LARGE SCALE GENOMIC DNA]</scope>
    <source>
        <strain evidence="5">JCM 17555</strain>
    </source>
</reference>
<dbReference type="SUPFAM" id="SSF51735">
    <property type="entry name" value="NAD(P)-binding Rossmann-fold domains"/>
    <property type="match status" value="1"/>
</dbReference>
<dbReference type="Proteomes" id="UP001501337">
    <property type="component" value="Unassembled WGS sequence"/>
</dbReference>
<dbReference type="Pfam" id="PF00106">
    <property type="entry name" value="adh_short"/>
    <property type="match status" value="1"/>
</dbReference>
<dbReference type="CDD" id="cd05233">
    <property type="entry name" value="SDR_c"/>
    <property type="match status" value="1"/>
</dbReference>
<keyword evidence="5" id="KW-1185">Reference proteome</keyword>
<gene>
    <name evidence="4" type="ORF">GCM10022278_37160</name>
</gene>
<dbReference type="InterPro" id="IPR002347">
    <property type="entry name" value="SDR_fam"/>
</dbReference>
<evidence type="ECO:0000256" key="2">
    <source>
        <dbReference type="ARBA" id="ARBA00023002"/>
    </source>
</evidence>
<dbReference type="InterPro" id="IPR036291">
    <property type="entry name" value="NAD(P)-bd_dom_sf"/>
</dbReference>
<name>A0ABP7Q5R3_9GAMM</name>
<proteinExistence type="inferred from homology"/>
<dbReference type="PANTHER" id="PTHR44196:SF2">
    <property type="entry name" value="SHORT-CHAIN DEHYDROGENASE-RELATED"/>
    <property type="match status" value="1"/>
</dbReference>
<accession>A0ABP7Q5R3</accession>
<dbReference type="RefSeq" id="WP_344809224.1">
    <property type="nucleotide sequence ID" value="NZ_BAABBO010000019.1"/>
</dbReference>
<dbReference type="EMBL" id="BAABBO010000019">
    <property type="protein sequence ID" value="GAA3976861.1"/>
    <property type="molecule type" value="Genomic_DNA"/>
</dbReference>
<evidence type="ECO:0000313" key="5">
    <source>
        <dbReference type="Proteomes" id="UP001501337"/>
    </source>
</evidence>
<evidence type="ECO:0000313" key="4">
    <source>
        <dbReference type="EMBL" id="GAA3976861.1"/>
    </source>
</evidence>
<organism evidence="4 5">
    <name type="scientific">Allohahella marinimesophila</name>
    <dbReference type="NCBI Taxonomy" id="1054972"/>
    <lineage>
        <taxon>Bacteria</taxon>
        <taxon>Pseudomonadati</taxon>
        <taxon>Pseudomonadota</taxon>
        <taxon>Gammaproteobacteria</taxon>
        <taxon>Oceanospirillales</taxon>
        <taxon>Hahellaceae</taxon>
        <taxon>Allohahella</taxon>
    </lineage>
</organism>
<dbReference type="PANTHER" id="PTHR44196">
    <property type="entry name" value="DEHYDROGENASE/REDUCTASE SDR FAMILY MEMBER 7B"/>
    <property type="match status" value="1"/>
</dbReference>
<comment type="caution">
    <text evidence="4">The sequence shown here is derived from an EMBL/GenBank/DDBJ whole genome shotgun (WGS) entry which is preliminary data.</text>
</comment>
<keyword evidence="2" id="KW-0560">Oxidoreductase</keyword>
<sequence length="258" mass="27984">MDNKTALITGASSGIGKALAIEFAKDNWNLVIVARREQALETLAADLERDYRCKVQVIACDLTRSNAARALYDETRSRNIVVDCLVNNAGRGTFGEWLGQDPGFNEDTIALNVVALTTLSHLYARDMVQRELGYILNIASIAAFVPGPNHAVYHATKAFVLSFSEALATELKGTGVSVTASCPGPTKSEFFERSGSTKVKALQHTPIMDAETVALEAYQAMLKGEPVKVHGLLNKLIVQSPRLLPKGWIAPMVKRLTA</sequence>
<evidence type="ECO:0000256" key="3">
    <source>
        <dbReference type="RuleBase" id="RU000363"/>
    </source>
</evidence>
<protein>
    <submittedName>
        <fullName evidence="4">SDR family oxidoreductase</fullName>
    </submittedName>
</protein>
<dbReference type="PRINTS" id="PR00081">
    <property type="entry name" value="GDHRDH"/>
</dbReference>
<evidence type="ECO:0000256" key="1">
    <source>
        <dbReference type="ARBA" id="ARBA00006484"/>
    </source>
</evidence>
<dbReference type="PIRSF" id="PIRSF000126">
    <property type="entry name" value="11-beta-HSD1"/>
    <property type="match status" value="1"/>
</dbReference>
<dbReference type="Gene3D" id="3.40.50.720">
    <property type="entry name" value="NAD(P)-binding Rossmann-like Domain"/>
    <property type="match status" value="1"/>
</dbReference>
<dbReference type="PRINTS" id="PR00080">
    <property type="entry name" value="SDRFAMILY"/>
</dbReference>